<dbReference type="InterPro" id="IPR014942">
    <property type="entry name" value="AbiEii"/>
</dbReference>
<evidence type="ECO:0000313" key="1">
    <source>
        <dbReference type="EMBL" id="SEG34079.1"/>
    </source>
</evidence>
<dbReference type="Proteomes" id="UP000236736">
    <property type="component" value="Unassembled WGS sequence"/>
</dbReference>
<organism evidence="1 2">
    <name type="scientific">Algoriphagus boritolerans DSM 17298 = JCM 18970</name>
    <dbReference type="NCBI Taxonomy" id="1120964"/>
    <lineage>
        <taxon>Bacteria</taxon>
        <taxon>Pseudomonadati</taxon>
        <taxon>Bacteroidota</taxon>
        <taxon>Cytophagia</taxon>
        <taxon>Cytophagales</taxon>
        <taxon>Cyclobacteriaceae</taxon>
        <taxon>Algoriphagus</taxon>
    </lineage>
</organism>
<dbReference type="STRING" id="1120964.GCA_001313265_05525"/>
<accession>A0A1H5ZC58</accession>
<protein>
    <submittedName>
        <fullName evidence="1">Nucleotidyl transferase AbiEii toxin, Type IV TA system</fullName>
    </submittedName>
</protein>
<reference evidence="2" key="1">
    <citation type="submission" date="2016-10" db="EMBL/GenBank/DDBJ databases">
        <authorList>
            <person name="Varghese N."/>
            <person name="Submissions S."/>
        </authorList>
    </citation>
    <scope>NUCLEOTIDE SEQUENCE [LARGE SCALE GENOMIC DNA]</scope>
    <source>
        <strain evidence="2">DSM 17298</strain>
    </source>
</reference>
<proteinExistence type="predicted"/>
<dbReference type="Pfam" id="PF08843">
    <property type="entry name" value="AbiEii"/>
    <property type="match status" value="1"/>
</dbReference>
<name>A0A1H5ZC58_9BACT</name>
<sequence length="235" mass="27464">MKRQEKFRENGFTKLEFKVIEAKDSDQDPRVLEIYYPNLIVPSTEYVLPRVQIEVSCRSLREPFTFQTFGALIDEVYAERDFAAPLFEVPTVNPERTFLEKLFLLHEEFHRPAEKMRVDRLSRHLYDVHQLAQAGIAASAFGDKELYETIVSHRYKFSRVGEVDYNHHNPKTLNSIPPAEVIEEWEADYAKMKEDMIYDGDKPSFEDLINNLKGLKAKLQAVAWDFDCKFPNPAQ</sequence>
<dbReference type="GO" id="GO:0016740">
    <property type="term" value="F:transferase activity"/>
    <property type="evidence" value="ECO:0007669"/>
    <property type="project" value="UniProtKB-KW"/>
</dbReference>
<keyword evidence="2" id="KW-1185">Reference proteome</keyword>
<evidence type="ECO:0000313" key="2">
    <source>
        <dbReference type="Proteomes" id="UP000236736"/>
    </source>
</evidence>
<gene>
    <name evidence="1" type="ORF">SAMN03080598_03444</name>
</gene>
<keyword evidence="1" id="KW-0808">Transferase</keyword>
<dbReference type="RefSeq" id="WP_200820608.1">
    <property type="nucleotide sequence ID" value="NZ_FNVR01000026.1"/>
</dbReference>
<dbReference type="EMBL" id="FNVR01000026">
    <property type="protein sequence ID" value="SEG34079.1"/>
    <property type="molecule type" value="Genomic_DNA"/>
</dbReference>
<dbReference type="AlphaFoldDB" id="A0A1H5ZC58"/>